<dbReference type="SUPFAM" id="SSF63411">
    <property type="entry name" value="LuxS/MPP-like metallohydrolase"/>
    <property type="match status" value="2"/>
</dbReference>
<keyword evidence="2" id="KW-0645">Protease</keyword>
<dbReference type="InterPro" id="IPR011765">
    <property type="entry name" value="Pept_M16_N"/>
</dbReference>
<dbReference type="OrthoDB" id="9811314at2"/>
<evidence type="ECO:0000256" key="4">
    <source>
        <dbReference type="ARBA" id="ARBA00022833"/>
    </source>
</evidence>
<feature type="domain" description="Peptidase M16 N-terminal" evidence="6">
    <location>
        <begin position="38"/>
        <end position="176"/>
    </location>
</feature>
<proteinExistence type="inferred from homology"/>
<feature type="domain" description="Peptidase M16 C-terminal" evidence="7">
    <location>
        <begin position="193"/>
        <end position="369"/>
    </location>
</feature>
<dbReference type="GO" id="GO:0046872">
    <property type="term" value="F:metal ion binding"/>
    <property type="evidence" value="ECO:0007669"/>
    <property type="project" value="InterPro"/>
</dbReference>
<dbReference type="Gene3D" id="3.30.830.10">
    <property type="entry name" value="Metalloenzyme, LuxS/M16 peptidase-like"/>
    <property type="match status" value="2"/>
</dbReference>
<dbReference type="PANTHER" id="PTHR43690">
    <property type="entry name" value="NARDILYSIN"/>
    <property type="match status" value="1"/>
</dbReference>
<dbReference type="Proteomes" id="UP000435357">
    <property type="component" value="Unassembled WGS sequence"/>
</dbReference>
<dbReference type="RefSeq" id="WP_151166824.1">
    <property type="nucleotide sequence ID" value="NZ_WACR01000003.1"/>
</dbReference>
<keyword evidence="9" id="KW-1185">Reference proteome</keyword>
<keyword evidence="5" id="KW-0482">Metalloprotease</keyword>
<dbReference type="InterPro" id="IPR050626">
    <property type="entry name" value="Peptidase_M16"/>
</dbReference>
<dbReference type="GO" id="GO:0006508">
    <property type="term" value="P:proteolysis"/>
    <property type="evidence" value="ECO:0007669"/>
    <property type="project" value="UniProtKB-KW"/>
</dbReference>
<comment type="caution">
    <text evidence="8">The sequence shown here is derived from an EMBL/GenBank/DDBJ whole genome shotgun (WGS) entry which is preliminary data.</text>
</comment>
<evidence type="ECO:0000256" key="2">
    <source>
        <dbReference type="ARBA" id="ARBA00022670"/>
    </source>
</evidence>
<comment type="similarity">
    <text evidence="1">Belongs to the peptidase M16 family.</text>
</comment>
<evidence type="ECO:0000313" key="8">
    <source>
        <dbReference type="EMBL" id="KAB1065172.1"/>
    </source>
</evidence>
<gene>
    <name evidence="8" type="ORF">F3059_04255</name>
</gene>
<dbReference type="EMBL" id="WACR01000003">
    <property type="protein sequence ID" value="KAB1065172.1"/>
    <property type="molecule type" value="Genomic_DNA"/>
</dbReference>
<evidence type="ECO:0000259" key="7">
    <source>
        <dbReference type="Pfam" id="PF05193"/>
    </source>
</evidence>
<dbReference type="InterPro" id="IPR007863">
    <property type="entry name" value="Peptidase_M16_C"/>
</dbReference>
<protein>
    <submittedName>
        <fullName evidence="8">Insulinase family protein</fullName>
    </submittedName>
</protein>
<organism evidence="8 9">
    <name type="scientific">Salibacter halophilus</name>
    <dbReference type="NCBI Taxonomy" id="1803916"/>
    <lineage>
        <taxon>Bacteria</taxon>
        <taxon>Pseudomonadati</taxon>
        <taxon>Bacteroidota</taxon>
        <taxon>Flavobacteriia</taxon>
        <taxon>Flavobacteriales</taxon>
        <taxon>Salibacteraceae</taxon>
        <taxon>Salibacter</taxon>
    </lineage>
</organism>
<dbReference type="PANTHER" id="PTHR43690:SF17">
    <property type="entry name" value="PROTEIN YHJJ"/>
    <property type="match status" value="1"/>
</dbReference>
<dbReference type="Pfam" id="PF00675">
    <property type="entry name" value="Peptidase_M16"/>
    <property type="match status" value="1"/>
</dbReference>
<evidence type="ECO:0000256" key="3">
    <source>
        <dbReference type="ARBA" id="ARBA00022801"/>
    </source>
</evidence>
<keyword evidence="4" id="KW-0862">Zinc</keyword>
<evidence type="ECO:0000256" key="1">
    <source>
        <dbReference type="ARBA" id="ARBA00007261"/>
    </source>
</evidence>
<evidence type="ECO:0000256" key="5">
    <source>
        <dbReference type="ARBA" id="ARBA00023049"/>
    </source>
</evidence>
<evidence type="ECO:0000313" key="9">
    <source>
        <dbReference type="Proteomes" id="UP000435357"/>
    </source>
</evidence>
<evidence type="ECO:0000259" key="6">
    <source>
        <dbReference type="Pfam" id="PF00675"/>
    </source>
</evidence>
<name>A0A6N6M8X3_9FLAO</name>
<accession>A0A6N6M8X3</accession>
<keyword evidence="3" id="KW-0378">Hydrolase</keyword>
<dbReference type="Pfam" id="PF05193">
    <property type="entry name" value="Peptidase_M16_C"/>
    <property type="match status" value="1"/>
</dbReference>
<reference evidence="8 9" key="1">
    <citation type="submission" date="2019-09" db="EMBL/GenBank/DDBJ databases">
        <title>Genomes of Cryomorphaceae.</title>
        <authorList>
            <person name="Bowman J.P."/>
        </authorList>
    </citation>
    <scope>NUCLEOTIDE SEQUENCE [LARGE SCALE GENOMIC DNA]</scope>
    <source>
        <strain evidence="8 9">KCTC 52047</strain>
    </source>
</reference>
<dbReference type="GO" id="GO:0008237">
    <property type="term" value="F:metallopeptidase activity"/>
    <property type="evidence" value="ECO:0007669"/>
    <property type="project" value="UniProtKB-KW"/>
</dbReference>
<dbReference type="AlphaFoldDB" id="A0A6N6M8X3"/>
<dbReference type="InterPro" id="IPR011249">
    <property type="entry name" value="Metalloenz_LuxS/M16"/>
</dbReference>
<sequence length="442" mass="50609">MKLHHKLTSIAVGLSLMAGAQSRKIDFEKYELDNGLEVILHEDHSTPIVTVSVMYHVGSKNENPTRTGFAHFFEHLMFEGSENIERGEYMNIVQNSGGTLNANTTQDRTYYYQTLPSNQLKLGLWLESERMLHAKVDQEGVETQREVVKEERRQRYDNQPYGDFIEQMFSRAFTQHPYKWTPIGSMDHLNAASIDEFRDFYKTFYVPNNATMVISGDFESDEAKELIADYFKDIPKGEKEIPFPKVEPVKVKGPIVDTVYDEIQLPAVFTGYRIPKATHPDFYALSMLNSVLAGGESARLQRTLVDEKQLALQVGSFPYGLEDAGLFIFISLPNTGVDLTDLEDGIYAEIEKVKKNLVSEKEYQKIRNQEKADFVSSNSTTSGVANSLARYDVLYDDVNLINNEIDKYMDVTREDIQRVAKEYLTKENEIKLYYLPADQQNQ</sequence>